<name>A0ABU8G1Y8_9BACI</name>
<dbReference type="Pfam" id="PF14501">
    <property type="entry name" value="HATPase_c_5"/>
    <property type="match status" value="1"/>
</dbReference>
<keyword evidence="1" id="KW-0472">Membrane</keyword>
<accession>A0ABU8G1Y8</accession>
<comment type="caution">
    <text evidence="3">The sequence shown here is derived from an EMBL/GenBank/DDBJ whole genome shotgun (WGS) entry which is preliminary data.</text>
</comment>
<sequence>MIFWELDYLTSIFSIIIGYRVLNLLLPIRFNNKQTIRYEICFSVLLSLIICILNIVELPVLLTLLFCIIYFTVTSIFLYSTKMKFIFSFVSFYFSTILLCNSLAFVITYAITNYNGWNTYNHSTSYIFIIYIIRITEIIILYLFYKIILRKYDVDAIFKKYKYFLSIAILGLATAYFVTKKSFIYMNQGIVSSWIAFIILGILTLFLIILFFTNYEKEEEKKIIEFKNKMLQEDFVKMRELYENNAKTYHDLNNHMTILYKLIKGGKSEQALDYINNISKPILSNYGQNVFTNNTIVDFVINNKLEIIKEEKIQNTIEVEIPQKLKIADNDIVAILSNLIDNAIEACQHIEQFDERWIKITIKKINEMIFLKIENSISIEPKLLNNHFLTTKKDKKFHGWGLKSVTSIVNKYEGYIRYEYTNKSFNVVISLSDIDKLN</sequence>
<feature type="transmembrane region" description="Helical" evidence="1">
    <location>
        <begin position="62"/>
        <end position="79"/>
    </location>
</feature>
<feature type="transmembrane region" description="Helical" evidence="1">
    <location>
        <begin position="6"/>
        <end position="26"/>
    </location>
</feature>
<dbReference type="InterPro" id="IPR036890">
    <property type="entry name" value="HATPase_C_sf"/>
</dbReference>
<evidence type="ECO:0000313" key="3">
    <source>
        <dbReference type="EMBL" id="MEI4832132.1"/>
    </source>
</evidence>
<evidence type="ECO:0000259" key="2">
    <source>
        <dbReference type="Pfam" id="PF14501"/>
    </source>
</evidence>
<dbReference type="Proteomes" id="UP001367922">
    <property type="component" value="Unassembled WGS sequence"/>
</dbReference>
<dbReference type="InterPro" id="IPR032834">
    <property type="entry name" value="NatK-like_C"/>
</dbReference>
<proteinExistence type="predicted"/>
<organism evidence="3 4">
    <name type="scientific">Bacillus yunxiaonensis</name>
    <dbReference type="NCBI Taxonomy" id="3127665"/>
    <lineage>
        <taxon>Bacteria</taxon>
        <taxon>Bacillati</taxon>
        <taxon>Bacillota</taxon>
        <taxon>Bacilli</taxon>
        <taxon>Bacillales</taxon>
        <taxon>Bacillaceae</taxon>
        <taxon>Bacillus</taxon>
    </lineage>
</organism>
<feature type="transmembrane region" description="Helical" evidence="1">
    <location>
        <begin position="191"/>
        <end position="212"/>
    </location>
</feature>
<feature type="transmembrane region" description="Helical" evidence="1">
    <location>
        <begin position="38"/>
        <end position="56"/>
    </location>
</feature>
<evidence type="ECO:0000256" key="1">
    <source>
        <dbReference type="SAM" id="Phobius"/>
    </source>
</evidence>
<keyword evidence="4" id="KW-1185">Reference proteome</keyword>
<keyword evidence="1" id="KW-0812">Transmembrane</keyword>
<keyword evidence="1" id="KW-1133">Transmembrane helix</keyword>
<feature type="domain" description="Sensor histidine kinase NatK-like C-terminal" evidence="2">
    <location>
        <begin position="331"/>
        <end position="430"/>
    </location>
</feature>
<dbReference type="CDD" id="cd16935">
    <property type="entry name" value="HATPase_AgrC-ComD-like"/>
    <property type="match status" value="1"/>
</dbReference>
<feature type="transmembrane region" description="Helical" evidence="1">
    <location>
        <begin position="126"/>
        <end position="149"/>
    </location>
</feature>
<dbReference type="SUPFAM" id="SSF55874">
    <property type="entry name" value="ATPase domain of HSP90 chaperone/DNA topoisomerase II/histidine kinase"/>
    <property type="match status" value="1"/>
</dbReference>
<reference evidence="3 4" key="1">
    <citation type="submission" date="2024-01" db="EMBL/GenBank/DDBJ databases">
        <title>Seven novel Bacillus-like species.</title>
        <authorList>
            <person name="Liu G."/>
        </authorList>
    </citation>
    <scope>NUCLEOTIDE SEQUENCE [LARGE SCALE GENOMIC DNA]</scope>
    <source>
        <strain evidence="3 4">FJAT-53711</strain>
    </source>
</reference>
<dbReference type="Gene3D" id="3.30.565.10">
    <property type="entry name" value="Histidine kinase-like ATPase, C-terminal domain"/>
    <property type="match status" value="1"/>
</dbReference>
<dbReference type="PANTHER" id="PTHR40448:SF1">
    <property type="entry name" value="TWO-COMPONENT SENSOR HISTIDINE KINASE"/>
    <property type="match status" value="1"/>
</dbReference>
<feature type="transmembrane region" description="Helical" evidence="1">
    <location>
        <begin position="86"/>
        <end position="111"/>
    </location>
</feature>
<feature type="transmembrane region" description="Helical" evidence="1">
    <location>
        <begin position="161"/>
        <end position="179"/>
    </location>
</feature>
<dbReference type="EMBL" id="JBAWSV010000011">
    <property type="protein sequence ID" value="MEI4832132.1"/>
    <property type="molecule type" value="Genomic_DNA"/>
</dbReference>
<protein>
    <submittedName>
        <fullName evidence="3">GHKL domain-containing protein</fullName>
    </submittedName>
</protein>
<dbReference type="PANTHER" id="PTHR40448">
    <property type="entry name" value="TWO-COMPONENT SENSOR HISTIDINE KINASE"/>
    <property type="match status" value="1"/>
</dbReference>
<gene>
    <name evidence="3" type="ORF">WAX78_22360</name>
</gene>
<evidence type="ECO:0000313" key="4">
    <source>
        <dbReference type="Proteomes" id="UP001367922"/>
    </source>
</evidence>